<sequence>LLYYKNKTQVQILLQSVTIASGTEDFISLSTVPTIIAS</sequence>
<accession>A0A0V1FNE7</accession>
<reference evidence="1 2" key="1">
    <citation type="submission" date="2015-01" db="EMBL/GenBank/DDBJ databases">
        <title>Evolution of Trichinella species and genotypes.</title>
        <authorList>
            <person name="Korhonen P.K."/>
            <person name="Edoardo P."/>
            <person name="Giuseppe L.R."/>
            <person name="Gasser R.B."/>
        </authorList>
    </citation>
    <scope>NUCLEOTIDE SEQUENCE [LARGE SCALE GENOMIC DNA]</scope>
    <source>
        <strain evidence="1">ISS1029</strain>
    </source>
</reference>
<comment type="caution">
    <text evidence="1">The sequence shown here is derived from an EMBL/GenBank/DDBJ whole genome shotgun (WGS) entry which is preliminary data.</text>
</comment>
<name>A0A0V1FNE7_9BILA</name>
<dbReference type="Proteomes" id="UP000055024">
    <property type="component" value="Unassembled WGS sequence"/>
</dbReference>
<protein>
    <submittedName>
        <fullName evidence="1">Uncharacterized protein</fullName>
    </submittedName>
</protein>
<feature type="non-terminal residue" evidence="1">
    <location>
        <position position="1"/>
    </location>
</feature>
<dbReference type="EMBL" id="JYDP01006161">
    <property type="protein sequence ID" value="KRY87502.1"/>
    <property type="molecule type" value="Genomic_DNA"/>
</dbReference>
<organism evidence="1 2">
    <name type="scientific">Trichinella zimbabwensis</name>
    <dbReference type="NCBI Taxonomy" id="268475"/>
    <lineage>
        <taxon>Eukaryota</taxon>
        <taxon>Metazoa</taxon>
        <taxon>Ecdysozoa</taxon>
        <taxon>Nematoda</taxon>
        <taxon>Enoplea</taxon>
        <taxon>Dorylaimia</taxon>
        <taxon>Trichinellida</taxon>
        <taxon>Trichinellidae</taxon>
        <taxon>Trichinella</taxon>
    </lineage>
</organism>
<evidence type="ECO:0000313" key="2">
    <source>
        <dbReference type="Proteomes" id="UP000055024"/>
    </source>
</evidence>
<dbReference type="AlphaFoldDB" id="A0A0V1FNE7"/>
<proteinExistence type="predicted"/>
<keyword evidence="2" id="KW-1185">Reference proteome</keyword>
<feature type="non-terminal residue" evidence="1">
    <location>
        <position position="38"/>
    </location>
</feature>
<gene>
    <name evidence="1" type="ORF">T11_5915</name>
</gene>
<evidence type="ECO:0000313" key="1">
    <source>
        <dbReference type="EMBL" id="KRY87502.1"/>
    </source>
</evidence>